<evidence type="ECO:0000259" key="5">
    <source>
        <dbReference type="PROSITE" id="PS50931"/>
    </source>
</evidence>
<dbReference type="Gene3D" id="1.10.10.10">
    <property type="entry name" value="Winged helix-like DNA-binding domain superfamily/Winged helix DNA-binding domain"/>
    <property type="match status" value="1"/>
</dbReference>
<dbReference type="Pfam" id="PF00126">
    <property type="entry name" value="HTH_1"/>
    <property type="match status" value="1"/>
</dbReference>
<dbReference type="PRINTS" id="PR00039">
    <property type="entry name" value="HTHLYSR"/>
</dbReference>
<comment type="similarity">
    <text evidence="1">Belongs to the LysR transcriptional regulatory family.</text>
</comment>
<dbReference type="PANTHER" id="PTHR30126">
    <property type="entry name" value="HTH-TYPE TRANSCRIPTIONAL REGULATOR"/>
    <property type="match status" value="1"/>
</dbReference>
<dbReference type="InterPro" id="IPR036388">
    <property type="entry name" value="WH-like_DNA-bd_sf"/>
</dbReference>
<organism evidence="6 7">
    <name type="scientific">Pyramidobacter porci</name>
    <dbReference type="NCBI Taxonomy" id="2605789"/>
    <lineage>
        <taxon>Bacteria</taxon>
        <taxon>Thermotogati</taxon>
        <taxon>Synergistota</taxon>
        <taxon>Synergistia</taxon>
        <taxon>Synergistales</taxon>
        <taxon>Dethiosulfovibrionaceae</taxon>
        <taxon>Pyramidobacter</taxon>
    </lineage>
</organism>
<dbReference type="SUPFAM" id="SSF46785">
    <property type="entry name" value="Winged helix' DNA-binding domain"/>
    <property type="match status" value="1"/>
</dbReference>
<dbReference type="PANTHER" id="PTHR30126:SF78">
    <property type="entry name" value="HTH LYSR-TYPE DOMAIN-CONTAINING PROTEIN"/>
    <property type="match status" value="1"/>
</dbReference>
<name>A0A6L5YD20_9BACT</name>
<feature type="domain" description="HTH lysR-type" evidence="5">
    <location>
        <begin position="68"/>
        <end position="125"/>
    </location>
</feature>
<sequence>MSCPVALRIMRSSPPFADCAQFSTKGGGREPDVLHPMPASFFFSVWRNSAVWRKDCYNEAGKKEARCMNEKDWTLLTALAAEKNLTRAAQRLYVTQPAVTRRIQQIEQELNCAIVVRGARGVELSAEGEALARYAAEELQRLQALREYIDNRGADVRGTIRLACANAYARACLPGILKEFSARCRGADVHVVTGHSAAQSRRLSAGEVHVAIVRGPFDWGEESLPLGADPYYYVVSAAPVELERLPELPQIRITTDAPLEAELHRWWMERYRRPPRVSTVVDRSDICVEMVRRGLGYSLLSGLDVQGCPDLFRERLLFASGKRELRRDTRAYCRAVSLQLRAVRAFWDFLRERSQRSED</sequence>
<evidence type="ECO:0000256" key="2">
    <source>
        <dbReference type="ARBA" id="ARBA00023015"/>
    </source>
</evidence>
<dbReference type="Gene3D" id="3.40.190.290">
    <property type="match status" value="1"/>
</dbReference>
<dbReference type="EMBL" id="VUNH01000010">
    <property type="protein sequence ID" value="MST56236.1"/>
    <property type="molecule type" value="Genomic_DNA"/>
</dbReference>
<dbReference type="Pfam" id="PF03466">
    <property type="entry name" value="LysR_substrate"/>
    <property type="match status" value="1"/>
</dbReference>
<dbReference type="InterPro" id="IPR000847">
    <property type="entry name" value="LysR_HTH_N"/>
</dbReference>
<comment type="caution">
    <text evidence="6">The sequence shown here is derived from an EMBL/GenBank/DDBJ whole genome shotgun (WGS) entry which is preliminary data.</text>
</comment>
<protein>
    <submittedName>
        <fullName evidence="6">LysR family transcriptional regulator</fullName>
    </submittedName>
</protein>
<accession>A0A6L5YD20</accession>
<dbReference type="SUPFAM" id="SSF53850">
    <property type="entry name" value="Periplasmic binding protein-like II"/>
    <property type="match status" value="1"/>
</dbReference>
<dbReference type="CDD" id="cd05466">
    <property type="entry name" value="PBP2_LTTR_substrate"/>
    <property type="match status" value="1"/>
</dbReference>
<gene>
    <name evidence="6" type="ORF">FYJ74_09355</name>
</gene>
<evidence type="ECO:0000256" key="3">
    <source>
        <dbReference type="ARBA" id="ARBA00023125"/>
    </source>
</evidence>
<dbReference type="Proteomes" id="UP000473699">
    <property type="component" value="Unassembled WGS sequence"/>
</dbReference>
<proteinExistence type="inferred from homology"/>
<keyword evidence="4" id="KW-0804">Transcription</keyword>
<keyword evidence="2" id="KW-0805">Transcription regulation</keyword>
<reference evidence="6 7" key="1">
    <citation type="submission" date="2019-08" db="EMBL/GenBank/DDBJ databases">
        <title>In-depth cultivation of the pig gut microbiome towards novel bacterial diversity and tailored functional studies.</title>
        <authorList>
            <person name="Wylensek D."/>
            <person name="Hitch T.C.A."/>
            <person name="Clavel T."/>
        </authorList>
    </citation>
    <scope>NUCLEOTIDE SEQUENCE [LARGE SCALE GENOMIC DNA]</scope>
    <source>
        <strain evidence="6 7">SM-530-WT-4B</strain>
    </source>
</reference>
<dbReference type="InterPro" id="IPR036390">
    <property type="entry name" value="WH_DNA-bd_sf"/>
</dbReference>
<keyword evidence="3" id="KW-0238">DNA-binding</keyword>
<keyword evidence="7" id="KW-1185">Reference proteome</keyword>
<evidence type="ECO:0000256" key="4">
    <source>
        <dbReference type="ARBA" id="ARBA00023163"/>
    </source>
</evidence>
<dbReference type="AlphaFoldDB" id="A0A6L5YD20"/>
<evidence type="ECO:0000313" key="7">
    <source>
        <dbReference type="Proteomes" id="UP000473699"/>
    </source>
</evidence>
<evidence type="ECO:0000256" key="1">
    <source>
        <dbReference type="ARBA" id="ARBA00009437"/>
    </source>
</evidence>
<dbReference type="GO" id="GO:0003700">
    <property type="term" value="F:DNA-binding transcription factor activity"/>
    <property type="evidence" value="ECO:0007669"/>
    <property type="project" value="InterPro"/>
</dbReference>
<dbReference type="GO" id="GO:0000976">
    <property type="term" value="F:transcription cis-regulatory region binding"/>
    <property type="evidence" value="ECO:0007669"/>
    <property type="project" value="TreeGrafter"/>
</dbReference>
<dbReference type="PROSITE" id="PS50931">
    <property type="entry name" value="HTH_LYSR"/>
    <property type="match status" value="1"/>
</dbReference>
<evidence type="ECO:0000313" key="6">
    <source>
        <dbReference type="EMBL" id="MST56236.1"/>
    </source>
</evidence>
<dbReference type="InterPro" id="IPR005119">
    <property type="entry name" value="LysR_subst-bd"/>
</dbReference>